<comment type="caution">
    <text evidence="4">The sequence shown here is derived from an EMBL/GenBank/DDBJ whole genome shotgun (WGS) entry which is preliminary data.</text>
</comment>
<protein>
    <submittedName>
        <fullName evidence="4">Nitroreductase</fullName>
    </submittedName>
</protein>
<dbReference type="Pfam" id="PF00881">
    <property type="entry name" value="Nitroreductase"/>
    <property type="match status" value="1"/>
</dbReference>
<dbReference type="SUPFAM" id="SSF55469">
    <property type="entry name" value="FMN-dependent nitroreductase-like"/>
    <property type="match status" value="1"/>
</dbReference>
<dbReference type="InterPro" id="IPR029479">
    <property type="entry name" value="Nitroreductase"/>
</dbReference>
<dbReference type="PANTHER" id="PTHR43673">
    <property type="entry name" value="NAD(P)H NITROREDUCTASE YDGI-RELATED"/>
    <property type="match status" value="1"/>
</dbReference>
<name>A0A840CNU5_9BACT</name>
<dbReference type="AlphaFoldDB" id="A0A840CNU5"/>
<dbReference type="EMBL" id="JACIEP010000005">
    <property type="protein sequence ID" value="MBB4035758.1"/>
    <property type="molecule type" value="Genomic_DNA"/>
</dbReference>
<dbReference type="CDD" id="cd02137">
    <property type="entry name" value="MhqN-like"/>
    <property type="match status" value="1"/>
</dbReference>
<gene>
    <name evidence="4" type="ORF">GGR21_001653</name>
</gene>
<reference evidence="4 5" key="1">
    <citation type="submission" date="2020-08" db="EMBL/GenBank/DDBJ databases">
        <title>Genomic Encyclopedia of Type Strains, Phase IV (KMG-IV): sequencing the most valuable type-strain genomes for metagenomic binning, comparative biology and taxonomic classification.</title>
        <authorList>
            <person name="Goeker M."/>
        </authorList>
    </citation>
    <scope>NUCLEOTIDE SEQUENCE [LARGE SCALE GENOMIC DNA]</scope>
    <source>
        <strain evidence="4 5">DSM 104969</strain>
    </source>
</reference>
<evidence type="ECO:0000256" key="1">
    <source>
        <dbReference type="ARBA" id="ARBA00007118"/>
    </source>
</evidence>
<evidence type="ECO:0000259" key="3">
    <source>
        <dbReference type="Pfam" id="PF00881"/>
    </source>
</evidence>
<dbReference type="Proteomes" id="UP000555103">
    <property type="component" value="Unassembled WGS sequence"/>
</dbReference>
<evidence type="ECO:0000313" key="5">
    <source>
        <dbReference type="Proteomes" id="UP000555103"/>
    </source>
</evidence>
<organism evidence="4 5">
    <name type="scientific">Dysgonomonas hofstadii</name>
    <dbReference type="NCBI Taxonomy" id="637886"/>
    <lineage>
        <taxon>Bacteria</taxon>
        <taxon>Pseudomonadati</taxon>
        <taxon>Bacteroidota</taxon>
        <taxon>Bacteroidia</taxon>
        <taxon>Bacteroidales</taxon>
        <taxon>Dysgonomonadaceae</taxon>
        <taxon>Dysgonomonas</taxon>
    </lineage>
</organism>
<feature type="domain" description="Nitroreductase" evidence="3">
    <location>
        <begin position="46"/>
        <end position="223"/>
    </location>
</feature>
<comment type="similarity">
    <text evidence="1">Belongs to the nitroreductase family.</text>
</comment>
<dbReference type="PANTHER" id="PTHR43673:SF10">
    <property type="entry name" value="NADH DEHYDROGENASE_NAD(P)H NITROREDUCTASE XCC3605-RELATED"/>
    <property type="match status" value="1"/>
</dbReference>
<dbReference type="GO" id="GO:0016491">
    <property type="term" value="F:oxidoreductase activity"/>
    <property type="evidence" value="ECO:0007669"/>
    <property type="project" value="UniProtKB-KW"/>
</dbReference>
<keyword evidence="2" id="KW-0560">Oxidoreductase</keyword>
<evidence type="ECO:0000313" key="4">
    <source>
        <dbReference type="EMBL" id="MBB4035758.1"/>
    </source>
</evidence>
<evidence type="ECO:0000256" key="2">
    <source>
        <dbReference type="ARBA" id="ARBA00023002"/>
    </source>
</evidence>
<proteinExistence type="inferred from homology"/>
<accession>A0A840CNU5</accession>
<keyword evidence="5" id="KW-1185">Reference proteome</keyword>
<sequence length="243" mass="27715">MNPFYLSGKDKTFGLDFIPLFLSSTLNYNSNMQLKEVKSRENLLFMERTSIRKYDPAVKISKEEMANILQDAMTAPSSFNLQPWRFFVIDSKEGKEMIKPYMMFNQIQWETSSAIIAIYGDMDNYTSADKVLSANVEHGLMTQEYKDKMLEMMTGYGASYTEDRLKNSVFLDCGFVIMQLMLSAKNYGYDTNPIGGFQRKELTEALGLDASRYMPVLLLSIGKAAEGGKPSVRFSVDEVAQWR</sequence>
<dbReference type="RefSeq" id="WP_246348028.1">
    <property type="nucleotide sequence ID" value="NZ_JACIEP010000005.1"/>
</dbReference>
<dbReference type="Gene3D" id="3.40.109.10">
    <property type="entry name" value="NADH Oxidase"/>
    <property type="match status" value="1"/>
</dbReference>
<dbReference type="InterPro" id="IPR000415">
    <property type="entry name" value="Nitroreductase-like"/>
</dbReference>